<reference evidence="1" key="1">
    <citation type="submission" date="2019-08" db="EMBL/GenBank/DDBJ databases">
        <authorList>
            <person name="Kucharzyk K."/>
            <person name="Murdoch R.W."/>
            <person name="Higgins S."/>
            <person name="Loffler F."/>
        </authorList>
    </citation>
    <scope>NUCLEOTIDE SEQUENCE</scope>
</reference>
<name>A0A645AKI9_9ZZZZ</name>
<dbReference type="AlphaFoldDB" id="A0A645AKI9"/>
<accession>A0A645AKI9</accession>
<evidence type="ECO:0000313" key="1">
    <source>
        <dbReference type="EMBL" id="MPM53248.1"/>
    </source>
</evidence>
<sequence>MAIYENKVNEINNIEQYIDFNAIKVTDSKLNDYEDFKEILYLSNTTTELVISNGDGVSQGNNIYLNKKRAKGVIITAGDVKIDGNVNFEGTIISKGKVIVKDGTVATLSSNKKVVDYIVAKNYEKFTGVFKNDSANGTSNIEVDAAAVIANKIQSIPKENIIKTGNWRLVK</sequence>
<organism evidence="1">
    <name type="scientific">bioreactor metagenome</name>
    <dbReference type="NCBI Taxonomy" id="1076179"/>
    <lineage>
        <taxon>unclassified sequences</taxon>
        <taxon>metagenomes</taxon>
        <taxon>ecological metagenomes</taxon>
    </lineage>
</organism>
<comment type="caution">
    <text evidence="1">The sequence shown here is derived from an EMBL/GenBank/DDBJ whole genome shotgun (WGS) entry which is preliminary data.</text>
</comment>
<proteinExistence type="predicted"/>
<protein>
    <submittedName>
        <fullName evidence="1">Uncharacterized protein</fullName>
    </submittedName>
</protein>
<dbReference type="EMBL" id="VSSQ01014246">
    <property type="protein sequence ID" value="MPM53248.1"/>
    <property type="molecule type" value="Genomic_DNA"/>
</dbReference>
<gene>
    <name evidence="1" type="ORF">SDC9_100013</name>
</gene>